<gene>
    <name evidence="3" type="ORF">SAMN04488000_12725</name>
</gene>
<evidence type="ECO:0000256" key="1">
    <source>
        <dbReference type="SAM" id="MobiDB-lite"/>
    </source>
</evidence>
<evidence type="ECO:0000313" key="3">
    <source>
        <dbReference type="EMBL" id="SES40729.1"/>
    </source>
</evidence>
<protein>
    <submittedName>
        <fullName evidence="3">Uncharacterized protein</fullName>
    </submittedName>
</protein>
<keyword evidence="2" id="KW-1133">Transmembrane helix</keyword>
<accession>A0A1H9X3T7</accession>
<evidence type="ECO:0000256" key="2">
    <source>
        <dbReference type="SAM" id="Phobius"/>
    </source>
</evidence>
<keyword evidence="2" id="KW-0812">Transmembrane</keyword>
<dbReference type="RefSeq" id="WP_218159926.1">
    <property type="nucleotide sequence ID" value="NZ_FOFV01000027.1"/>
</dbReference>
<dbReference type="STRING" id="65499.SAMN04488000_12725"/>
<feature type="compositionally biased region" description="Basic and acidic residues" evidence="1">
    <location>
        <begin position="77"/>
        <end position="90"/>
    </location>
</feature>
<evidence type="ECO:0000313" key="4">
    <source>
        <dbReference type="Proteomes" id="UP000199503"/>
    </source>
</evidence>
<organism evidence="3 4">
    <name type="scientific">Lentzea albida</name>
    <dbReference type="NCBI Taxonomy" id="65499"/>
    <lineage>
        <taxon>Bacteria</taxon>
        <taxon>Bacillati</taxon>
        <taxon>Actinomycetota</taxon>
        <taxon>Actinomycetes</taxon>
        <taxon>Pseudonocardiales</taxon>
        <taxon>Pseudonocardiaceae</taxon>
        <taxon>Lentzea</taxon>
    </lineage>
</organism>
<feature type="transmembrane region" description="Helical" evidence="2">
    <location>
        <begin position="6"/>
        <end position="28"/>
    </location>
</feature>
<dbReference type="Proteomes" id="UP000199503">
    <property type="component" value="Unassembled WGS sequence"/>
</dbReference>
<keyword evidence="4" id="KW-1185">Reference proteome</keyword>
<sequence>MALADLLRALIGPITGAVVGTLVLGGFITCDVLSLRGADLRIVVFTAAPDSEAADQLRFLTVIGHQDMTSSAPGSTDHAKDPGLRTAEHD</sequence>
<feature type="region of interest" description="Disordered" evidence="1">
    <location>
        <begin position="67"/>
        <end position="90"/>
    </location>
</feature>
<name>A0A1H9X3T7_9PSEU</name>
<dbReference type="EMBL" id="FOFV01000027">
    <property type="protein sequence ID" value="SES40729.1"/>
    <property type="molecule type" value="Genomic_DNA"/>
</dbReference>
<dbReference type="AlphaFoldDB" id="A0A1H9X3T7"/>
<proteinExistence type="predicted"/>
<keyword evidence="2" id="KW-0472">Membrane</keyword>
<reference evidence="4" key="1">
    <citation type="submission" date="2016-10" db="EMBL/GenBank/DDBJ databases">
        <authorList>
            <person name="Varghese N."/>
            <person name="Submissions S."/>
        </authorList>
    </citation>
    <scope>NUCLEOTIDE SEQUENCE [LARGE SCALE GENOMIC DNA]</scope>
    <source>
        <strain evidence="4">DSM 44437</strain>
    </source>
</reference>